<dbReference type="EMBL" id="FQUC01000010">
    <property type="protein sequence ID" value="SHF79581.1"/>
    <property type="molecule type" value="Genomic_DNA"/>
</dbReference>
<reference evidence="3" key="1">
    <citation type="submission" date="2016-11" db="EMBL/GenBank/DDBJ databases">
        <authorList>
            <person name="Varghese N."/>
            <person name="Submissions S."/>
        </authorList>
    </citation>
    <scope>NUCLEOTIDE SEQUENCE [LARGE SCALE GENOMIC DNA]</scope>
    <source>
        <strain evidence="3">DSM 27370</strain>
    </source>
</reference>
<comment type="similarity">
    <text evidence="1">Belongs to the TelA family.</text>
</comment>
<dbReference type="AlphaFoldDB" id="A0A1M5EKH9"/>
<dbReference type="STRING" id="1346286.SAMN05444362_11060"/>
<evidence type="ECO:0000313" key="3">
    <source>
        <dbReference type="Proteomes" id="UP000184480"/>
    </source>
</evidence>
<sequence>MEDVRKLTVLGDDLIEKVVDVTPEYQQRIDTFKSRIDLNNTSSMQYGIASQYKLGSFSEAVLKQMRSKDAISIDTTLSTLVDELKKFDKSISRWKFKYLFESNKKRIVRINSEYKSIESTVAKIELQIEKQYQTLAVDLKLLEKMFFQNKECFEELSLYIYAGELLLKKIKETQLPLLKSDPAKQYESSVLEEQSLRLERRIHNLRLSKVVAMQLASQIRLIQSNNTVLLDKLQSCLVNTLPLWRNQMILSLNVANSQQALEAQQTITRFVNKVLRRNSKTLRRSTHTIAREGEQGVVSLYSLQRINNDLLTSVYDVLNVQQEARRARGDAENQLLVAERELSQLASGLQS</sequence>
<dbReference type="OrthoDB" id="9768858at2"/>
<evidence type="ECO:0000256" key="1">
    <source>
        <dbReference type="ARBA" id="ARBA00005541"/>
    </source>
</evidence>
<dbReference type="PANTHER" id="PTHR38432">
    <property type="entry name" value="TELA-LIKE PROTEIN SAOUHSC_01408"/>
    <property type="match status" value="1"/>
</dbReference>
<protein>
    <submittedName>
        <fullName evidence="2">Uncharacterized conserved protein YaaN involved in tellurite resistance</fullName>
    </submittedName>
</protein>
<evidence type="ECO:0000313" key="2">
    <source>
        <dbReference type="EMBL" id="SHF79581.1"/>
    </source>
</evidence>
<proteinExistence type="inferred from homology"/>
<dbReference type="InterPro" id="IPR008863">
    <property type="entry name" value="Toxic_anion-R_TelA"/>
</dbReference>
<organism evidence="2 3">
    <name type="scientific">Dysgonomonas macrotermitis</name>
    <dbReference type="NCBI Taxonomy" id="1346286"/>
    <lineage>
        <taxon>Bacteria</taxon>
        <taxon>Pseudomonadati</taxon>
        <taxon>Bacteroidota</taxon>
        <taxon>Bacteroidia</taxon>
        <taxon>Bacteroidales</taxon>
        <taxon>Dysgonomonadaceae</taxon>
        <taxon>Dysgonomonas</taxon>
    </lineage>
</organism>
<dbReference type="RefSeq" id="WP_062182323.1">
    <property type="nucleotide sequence ID" value="NZ_BBXL01000016.1"/>
</dbReference>
<gene>
    <name evidence="2" type="ORF">SAMN05444362_11060</name>
</gene>
<dbReference type="Proteomes" id="UP000184480">
    <property type="component" value="Unassembled WGS sequence"/>
</dbReference>
<dbReference type="PANTHER" id="PTHR38432:SF1">
    <property type="entry name" value="TELA-LIKE PROTEIN SAOUHSC_01408"/>
    <property type="match status" value="1"/>
</dbReference>
<keyword evidence="3" id="KW-1185">Reference proteome</keyword>
<accession>A0A1M5EKH9</accession>
<dbReference type="Pfam" id="PF05816">
    <property type="entry name" value="TelA"/>
    <property type="match status" value="1"/>
</dbReference>
<name>A0A1M5EKH9_9BACT</name>